<keyword evidence="1" id="KW-0349">Heme</keyword>
<dbReference type="AlphaFoldDB" id="A0A7T9I1H7"/>
<evidence type="ECO:0000313" key="6">
    <source>
        <dbReference type="EMBL" id="QQR93034.1"/>
    </source>
</evidence>
<dbReference type="Gene3D" id="3.10.120.10">
    <property type="entry name" value="Cytochrome b5-like heme/steroid binding domain"/>
    <property type="match status" value="1"/>
</dbReference>
<evidence type="ECO:0000256" key="1">
    <source>
        <dbReference type="ARBA" id="ARBA00022617"/>
    </source>
</evidence>
<evidence type="ECO:0000259" key="5">
    <source>
        <dbReference type="PROSITE" id="PS50255"/>
    </source>
</evidence>
<proteinExistence type="inferred from homology"/>
<dbReference type="PROSITE" id="PS50255">
    <property type="entry name" value="CYTOCHROME_B5_2"/>
    <property type="match status" value="1"/>
</dbReference>
<evidence type="ECO:0000256" key="4">
    <source>
        <dbReference type="ARBA" id="ARBA00038168"/>
    </source>
</evidence>
<keyword evidence="2" id="KW-0479">Metal-binding</keyword>
<dbReference type="GO" id="GO:0016020">
    <property type="term" value="C:membrane"/>
    <property type="evidence" value="ECO:0007669"/>
    <property type="project" value="TreeGrafter"/>
</dbReference>
<dbReference type="SUPFAM" id="SSF55856">
    <property type="entry name" value="Cytochrome b5-like heme/steroid binding domain"/>
    <property type="match status" value="1"/>
</dbReference>
<reference evidence="6" key="1">
    <citation type="submission" date="2020-11" db="EMBL/GenBank/DDBJ databases">
        <title>Connecting structure to function with the recovery of over 1000 high-quality activated sludge metagenome-assembled genomes encoding full-length rRNA genes using long-read sequencing.</title>
        <authorList>
            <person name="Singleton C.M."/>
            <person name="Petriglieri F."/>
            <person name="Kristensen J.M."/>
            <person name="Kirkegaard R.H."/>
            <person name="Michaelsen T.Y."/>
            <person name="Andersen M.H."/>
            <person name="Karst S.M."/>
            <person name="Dueholm M.S."/>
            <person name="Nielsen P.H."/>
            <person name="Albertsen M."/>
        </authorList>
    </citation>
    <scope>NUCLEOTIDE SEQUENCE</scope>
    <source>
        <strain evidence="6">Fred_18-Q3-R57-64_BAT3C.431</strain>
    </source>
</reference>
<feature type="domain" description="Cytochrome b5 heme-binding" evidence="5">
    <location>
        <begin position="82"/>
        <end position="156"/>
    </location>
</feature>
<dbReference type="PROSITE" id="PS51257">
    <property type="entry name" value="PROKAR_LIPOPROTEIN"/>
    <property type="match status" value="1"/>
</dbReference>
<evidence type="ECO:0000256" key="2">
    <source>
        <dbReference type="ARBA" id="ARBA00022723"/>
    </source>
</evidence>
<name>A0A7T9I1H7_9ARCH</name>
<dbReference type="Pfam" id="PF00173">
    <property type="entry name" value="Cyt-b5"/>
    <property type="match status" value="1"/>
</dbReference>
<dbReference type="PANTHER" id="PTHR19359">
    <property type="entry name" value="CYTOCHROME B5"/>
    <property type="match status" value="1"/>
</dbReference>
<dbReference type="GO" id="GO:0020037">
    <property type="term" value="F:heme binding"/>
    <property type="evidence" value="ECO:0007669"/>
    <property type="project" value="TreeGrafter"/>
</dbReference>
<dbReference type="GO" id="GO:0046872">
    <property type="term" value="F:metal ion binding"/>
    <property type="evidence" value="ECO:0007669"/>
    <property type="project" value="UniProtKB-KW"/>
</dbReference>
<organism evidence="6">
    <name type="scientific">Candidatus Iainarchaeum sp</name>
    <dbReference type="NCBI Taxonomy" id="3101447"/>
    <lineage>
        <taxon>Archaea</taxon>
        <taxon>Candidatus Iainarchaeota</taxon>
        <taxon>Candidatus Iainarchaeia</taxon>
        <taxon>Candidatus Iainarchaeales</taxon>
        <taxon>Candidatus Iainarchaeaceae</taxon>
        <taxon>Candidatus Iainarchaeum</taxon>
    </lineage>
</organism>
<comment type="similarity">
    <text evidence="4">Belongs to the cytochrome b5 family.</text>
</comment>
<dbReference type="Proteomes" id="UP000596004">
    <property type="component" value="Chromosome"/>
</dbReference>
<evidence type="ECO:0000256" key="3">
    <source>
        <dbReference type="ARBA" id="ARBA00023004"/>
    </source>
</evidence>
<dbReference type="InterPro" id="IPR050668">
    <property type="entry name" value="Cytochrome_b5"/>
</dbReference>
<dbReference type="SMART" id="SM01117">
    <property type="entry name" value="Cyt-b5"/>
    <property type="match status" value="1"/>
</dbReference>
<sequence>MRYISPLSLGLFFALLLLSGCTYTLDPQALQPSIPSPNDDGNQSPAYIAPPDVNTPADINVLPPTPDANTIMLPIPPSPAPTIVLSLAEVKKHNSQRNCWMVVHGNVYNLSSFTNHPGGRDYIPFCGKDGTHAFEAQGHSATADRLLATFYLGQLDAVVPQSSVGG</sequence>
<protein>
    <submittedName>
        <fullName evidence="6">Cytochrome b5 domain-containing protein</fullName>
    </submittedName>
</protein>
<keyword evidence="3" id="KW-0408">Iron</keyword>
<dbReference type="InterPro" id="IPR036400">
    <property type="entry name" value="Cyt_B5-like_heme/steroid_sf"/>
</dbReference>
<gene>
    <name evidence="6" type="ORF">IPJ89_02215</name>
</gene>
<dbReference type="EMBL" id="CP064981">
    <property type="protein sequence ID" value="QQR93034.1"/>
    <property type="molecule type" value="Genomic_DNA"/>
</dbReference>
<dbReference type="InterPro" id="IPR001199">
    <property type="entry name" value="Cyt_B5-like_heme/steroid-bd"/>
</dbReference>
<accession>A0A7T9I1H7</accession>